<evidence type="ECO:0000313" key="3">
    <source>
        <dbReference type="Proteomes" id="UP000002039"/>
    </source>
</evidence>
<proteinExistence type="predicted"/>
<dbReference type="RefSeq" id="XP_045271638.1">
    <property type="nucleotide sequence ID" value="XM_045415771.1"/>
</dbReference>
<sequence length="120" mass="13501">MQMQMQMQCNVQGTTLSLACLCLCFLLPSPLSFTRDRTVNILTSDTLLIFLSIPFFLLFYGVILFLLPDSERDSHNSQSTVCPLAFLHPPIANRHAAAHLQLLLHLTSSNQLRRPSFCPP</sequence>
<accession>A0ABP2EQA7</accession>
<protein>
    <submittedName>
        <fullName evidence="2">Uncharacterized protein</fullName>
    </submittedName>
</protein>
<feature type="transmembrane region" description="Helical" evidence="1">
    <location>
        <begin position="48"/>
        <end position="67"/>
    </location>
</feature>
<evidence type="ECO:0000313" key="2">
    <source>
        <dbReference type="EMBL" id="EEQ83446.2"/>
    </source>
</evidence>
<keyword evidence="3" id="KW-1185">Reference proteome</keyword>
<dbReference type="EMBL" id="EQ999973">
    <property type="protein sequence ID" value="EEQ83446.2"/>
    <property type="molecule type" value="Genomic_DNA"/>
</dbReference>
<gene>
    <name evidence="2" type="ORF">BDCG_00251</name>
</gene>
<keyword evidence="1" id="KW-1133">Transmembrane helix</keyword>
<keyword evidence="1" id="KW-0812">Transmembrane</keyword>
<keyword evidence="1" id="KW-0472">Membrane</keyword>
<reference evidence="3" key="1">
    <citation type="journal article" date="2015" name="PLoS Genet.">
        <title>The dynamic genome and transcriptome of the human fungal pathogen Blastomyces and close relative Emmonsia.</title>
        <authorList>
            <person name="Munoz J.F."/>
            <person name="Gauthier G.M."/>
            <person name="Desjardins C.A."/>
            <person name="Gallo J.E."/>
            <person name="Holder J."/>
            <person name="Sullivan T.D."/>
            <person name="Marty A.J."/>
            <person name="Carmen J.C."/>
            <person name="Chen Z."/>
            <person name="Ding L."/>
            <person name="Gujja S."/>
            <person name="Magrini V."/>
            <person name="Misas E."/>
            <person name="Mitreva M."/>
            <person name="Priest M."/>
            <person name="Saif S."/>
            <person name="Whiston E.A."/>
            <person name="Young S."/>
            <person name="Zeng Q."/>
            <person name="Goldman W.E."/>
            <person name="Mardis E.R."/>
            <person name="Taylor J.W."/>
            <person name="McEwen J.G."/>
            <person name="Clay O.K."/>
            <person name="Klein B.S."/>
            <person name="Cuomo C.A."/>
        </authorList>
    </citation>
    <scope>NUCLEOTIDE SEQUENCE [LARGE SCALE GENOMIC DNA]</scope>
    <source>
        <strain evidence="3">ER-3 / ATCC MYA-2586</strain>
    </source>
</reference>
<evidence type="ECO:0000256" key="1">
    <source>
        <dbReference type="SAM" id="Phobius"/>
    </source>
</evidence>
<name>A0ABP2EQA7_AJEDR</name>
<dbReference type="GeneID" id="69023048"/>
<organism evidence="2 3">
    <name type="scientific">Ajellomyces dermatitidis (strain ER-3 / ATCC MYA-2586)</name>
    <name type="common">Blastomyces dermatitidis</name>
    <dbReference type="NCBI Taxonomy" id="559297"/>
    <lineage>
        <taxon>Eukaryota</taxon>
        <taxon>Fungi</taxon>
        <taxon>Dikarya</taxon>
        <taxon>Ascomycota</taxon>
        <taxon>Pezizomycotina</taxon>
        <taxon>Eurotiomycetes</taxon>
        <taxon>Eurotiomycetidae</taxon>
        <taxon>Onygenales</taxon>
        <taxon>Ajellomycetaceae</taxon>
        <taxon>Blastomyces</taxon>
    </lineage>
</organism>
<dbReference type="Proteomes" id="UP000002039">
    <property type="component" value="Unassembled WGS sequence"/>
</dbReference>